<keyword evidence="3" id="KW-1185">Reference proteome</keyword>
<evidence type="ECO:0000313" key="3">
    <source>
        <dbReference type="Proteomes" id="UP000044602"/>
    </source>
</evidence>
<dbReference type="Proteomes" id="UP000044602">
    <property type="component" value="Unassembled WGS sequence"/>
</dbReference>
<feature type="region of interest" description="Disordered" evidence="1">
    <location>
        <begin position="58"/>
        <end position="82"/>
    </location>
</feature>
<accession>A0A0G4MH01</accession>
<dbReference type="STRING" id="100787.A0A0G4MH01"/>
<evidence type="ECO:0000256" key="1">
    <source>
        <dbReference type="SAM" id="MobiDB-lite"/>
    </source>
</evidence>
<evidence type="ECO:0000313" key="2">
    <source>
        <dbReference type="EMBL" id="CRK33512.1"/>
    </source>
</evidence>
<reference evidence="2 3" key="1">
    <citation type="submission" date="2015-05" db="EMBL/GenBank/DDBJ databases">
        <authorList>
            <person name="Wang D.B."/>
            <person name="Wang M."/>
        </authorList>
    </citation>
    <scope>NUCLEOTIDE SEQUENCE [LARGE SCALE GENOMIC DNA]</scope>
    <source>
        <strain evidence="2">VL1</strain>
    </source>
</reference>
<gene>
    <name evidence="2" type="ORF">BN1708_001189</name>
</gene>
<feature type="non-terminal residue" evidence="2">
    <location>
        <position position="1"/>
    </location>
</feature>
<proteinExistence type="predicted"/>
<dbReference type="AlphaFoldDB" id="A0A0G4MH01"/>
<dbReference type="EMBL" id="CVQH01022527">
    <property type="protein sequence ID" value="CRK33512.1"/>
    <property type="molecule type" value="Genomic_DNA"/>
</dbReference>
<name>A0A0G4MH01_VERLO</name>
<organism evidence="2 3">
    <name type="scientific">Verticillium longisporum</name>
    <name type="common">Verticillium dahliae var. longisporum</name>
    <dbReference type="NCBI Taxonomy" id="100787"/>
    <lineage>
        <taxon>Eukaryota</taxon>
        <taxon>Fungi</taxon>
        <taxon>Dikarya</taxon>
        <taxon>Ascomycota</taxon>
        <taxon>Pezizomycotina</taxon>
        <taxon>Sordariomycetes</taxon>
        <taxon>Hypocreomycetidae</taxon>
        <taxon>Glomerellales</taxon>
        <taxon>Plectosphaerellaceae</taxon>
        <taxon>Verticillium</taxon>
    </lineage>
</organism>
<protein>
    <submittedName>
        <fullName evidence="2">Uncharacterized protein</fullName>
    </submittedName>
</protein>
<sequence length="82" mass="9246">FAYNSSPSESTKESPFYANYGYNPTAYAERREAPDTPKATNIAANIRKIQDHIKLDLELSDRGGRTPHSEKNPEQSYRRGVA</sequence>